<evidence type="ECO:0000256" key="6">
    <source>
        <dbReference type="ARBA" id="ARBA00022989"/>
    </source>
</evidence>
<evidence type="ECO:0008006" key="15">
    <source>
        <dbReference type="Google" id="ProtNLM"/>
    </source>
</evidence>
<feature type="domain" description="Cation/H(+) antiporter central" evidence="12">
    <location>
        <begin position="177"/>
        <end position="279"/>
    </location>
</feature>
<keyword evidence="14" id="KW-1185">Reference proteome</keyword>
<dbReference type="PANTHER" id="PTHR32468">
    <property type="entry name" value="CATION/H + ANTIPORTER"/>
    <property type="match status" value="1"/>
</dbReference>
<gene>
    <name evidence="13" type="ORF">V6N11_011852</name>
</gene>
<sequence length="321" mass="35420">MAGILLCRLITDACGSHSIVGAFMFGVILIQDESVRNKVLEKLQDFMTGILMPLFFLISGIRTDLPYTYRTTSWIMVFLVIVLSWAAKVANVFMVSLLYKMSATDSLVLGMLMNTKLKPAGSKQPDISFDGFVGACDVVFDRCPQPFPWHQGVPSHRHRYPSHGALIVHDDGNPDGGVRFNQSKSETTNIIRAFKKVNDEEVVTVQTMSVISPYATMHVDICSLADDKCANLILLPFHKEVKADGHMGNPNSNFANVNNNVLMNMPCSVAILVDRGISSKVFESTDKFCGHFTRQIAMLFIGGPILTLGIGTKPDIQRCDL</sequence>
<dbReference type="Pfam" id="PF00999">
    <property type="entry name" value="Na_H_Exchanger"/>
    <property type="match status" value="1"/>
</dbReference>
<keyword evidence="8 10" id="KW-0472">Membrane</keyword>
<evidence type="ECO:0000256" key="5">
    <source>
        <dbReference type="ARBA" id="ARBA00022958"/>
    </source>
</evidence>
<comment type="subcellular location">
    <subcellularLocation>
        <location evidence="1">Membrane</location>
        <topology evidence="1">Multi-pass membrane protein</topology>
    </subcellularLocation>
</comment>
<evidence type="ECO:0000313" key="14">
    <source>
        <dbReference type="Proteomes" id="UP001396334"/>
    </source>
</evidence>
<dbReference type="Proteomes" id="UP001396334">
    <property type="component" value="Unassembled WGS sequence"/>
</dbReference>
<reference evidence="13 14" key="1">
    <citation type="journal article" date="2024" name="G3 (Bethesda)">
        <title>Genome assembly of Hibiscus sabdariffa L. provides insights into metabolisms of medicinal natural products.</title>
        <authorList>
            <person name="Kim T."/>
        </authorList>
    </citation>
    <scope>NUCLEOTIDE SEQUENCE [LARGE SCALE GENOMIC DNA]</scope>
    <source>
        <strain evidence="13">TK-2024</strain>
        <tissue evidence="13">Old leaves</tissue>
    </source>
</reference>
<dbReference type="Gene3D" id="1.20.1530.20">
    <property type="match status" value="1"/>
</dbReference>
<evidence type="ECO:0000259" key="12">
    <source>
        <dbReference type="Pfam" id="PF23256"/>
    </source>
</evidence>
<keyword evidence="5" id="KW-0630">Potassium</keyword>
<evidence type="ECO:0000256" key="7">
    <source>
        <dbReference type="ARBA" id="ARBA00023065"/>
    </source>
</evidence>
<keyword evidence="6 10" id="KW-1133">Transmembrane helix</keyword>
<protein>
    <recommendedName>
        <fullName evidence="15">Cation/H+ exchanger domain-containing protein</fullName>
    </recommendedName>
</protein>
<comment type="caution">
    <text evidence="13">The sequence shown here is derived from an EMBL/GenBank/DDBJ whole genome shotgun (WGS) entry which is preliminary data.</text>
</comment>
<dbReference type="Pfam" id="PF23256">
    <property type="entry name" value="CHX17_2nd"/>
    <property type="match status" value="1"/>
</dbReference>
<feature type="domain" description="Cation/H+ exchanger transmembrane" evidence="11">
    <location>
        <begin position="2"/>
        <end position="116"/>
    </location>
</feature>
<accession>A0ABR2S9R8</accession>
<dbReference type="InterPro" id="IPR057291">
    <property type="entry name" value="CHX17_2nd"/>
</dbReference>
<keyword evidence="7" id="KW-0406">Ion transport</keyword>
<evidence type="ECO:0000256" key="9">
    <source>
        <dbReference type="ARBA" id="ARBA00038341"/>
    </source>
</evidence>
<name>A0ABR2S9R8_9ROSI</name>
<evidence type="ECO:0000256" key="1">
    <source>
        <dbReference type="ARBA" id="ARBA00004141"/>
    </source>
</evidence>
<proteinExistence type="inferred from homology"/>
<dbReference type="InterPro" id="IPR006153">
    <property type="entry name" value="Cation/H_exchanger_TM"/>
</dbReference>
<keyword evidence="2" id="KW-0813">Transport</keyword>
<keyword evidence="3" id="KW-0633">Potassium transport</keyword>
<comment type="similarity">
    <text evidence="9">Belongs to the monovalent cation:proton antiporter 2 (CPA2) transporter (TC 2.A.37) family. CHX (TC 2.A.37.4) subfamily.</text>
</comment>
<feature type="transmembrane region" description="Helical" evidence="10">
    <location>
        <begin position="15"/>
        <end position="31"/>
    </location>
</feature>
<evidence type="ECO:0000259" key="11">
    <source>
        <dbReference type="Pfam" id="PF00999"/>
    </source>
</evidence>
<feature type="transmembrane region" description="Helical" evidence="10">
    <location>
        <begin position="43"/>
        <end position="61"/>
    </location>
</feature>
<evidence type="ECO:0000256" key="8">
    <source>
        <dbReference type="ARBA" id="ARBA00023136"/>
    </source>
</evidence>
<evidence type="ECO:0000256" key="3">
    <source>
        <dbReference type="ARBA" id="ARBA00022538"/>
    </source>
</evidence>
<evidence type="ECO:0000313" key="13">
    <source>
        <dbReference type="EMBL" id="KAK9021887.1"/>
    </source>
</evidence>
<feature type="transmembrane region" description="Helical" evidence="10">
    <location>
        <begin position="73"/>
        <end position="99"/>
    </location>
</feature>
<dbReference type="EMBL" id="JBBPBN010000016">
    <property type="protein sequence ID" value="KAK9021887.1"/>
    <property type="molecule type" value="Genomic_DNA"/>
</dbReference>
<organism evidence="13 14">
    <name type="scientific">Hibiscus sabdariffa</name>
    <name type="common">roselle</name>
    <dbReference type="NCBI Taxonomy" id="183260"/>
    <lineage>
        <taxon>Eukaryota</taxon>
        <taxon>Viridiplantae</taxon>
        <taxon>Streptophyta</taxon>
        <taxon>Embryophyta</taxon>
        <taxon>Tracheophyta</taxon>
        <taxon>Spermatophyta</taxon>
        <taxon>Magnoliopsida</taxon>
        <taxon>eudicotyledons</taxon>
        <taxon>Gunneridae</taxon>
        <taxon>Pentapetalae</taxon>
        <taxon>rosids</taxon>
        <taxon>malvids</taxon>
        <taxon>Malvales</taxon>
        <taxon>Malvaceae</taxon>
        <taxon>Malvoideae</taxon>
        <taxon>Hibiscus</taxon>
    </lineage>
</organism>
<dbReference type="InterPro" id="IPR050794">
    <property type="entry name" value="CPA2_transporter"/>
</dbReference>
<dbReference type="InterPro" id="IPR038770">
    <property type="entry name" value="Na+/solute_symporter_sf"/>
</dbReference>
<dbReference type="PANTHER" id="PTHR32468:SF173">
    <property type="entry name" value="CATION_H(+) ANTIPORTER 15-LIKE"/>
    <property type="match status" value="1"/>
</dbReference>
<evidence type="ECO:0000256" key="10">
    <source>
        <dbReference type="SAM" id="Phobius"/>
    </source>
</evidence>
<keyword evidence="4 10" id="KW-0812">Transmembrane</keyword>
<evidence type="ECO:0000256" key="2">
    <source>
        <dbReference type="ARBA" id="ARBA00022448"/>
    </source>
</evidence>
<evidence type="ECO:0000256" key="4">
    <source>
        <dbReference type="ARBA" id="ARBA00022692"/>
    </source>
</evidence>